<proteinExistence type="predicted"/>
<comment type="caution">
    <text evidence="2">The sequence shown here is derived from an EMBL/GenBank/DDBJ whole genome shotgun (WGS) entry which is preliminary data.</text>
</comment>
<keyword evidence="1" id="KW-0472">Membrane</keyword>
<evidence type="ECO:0000256" key="1">
    <source>
        <dbReference type="SAM" id="Phobius"/>
    </source>
</evidence>
<organism evidence="2">
    <name type="scientific">bioreactor metagenome</name>
    <dbReference type="NCBI Taxonomy" id="1076179"/>
    <lineage>
        <taxon>unclassified sequences</taxon>
        <taxon>metagenomes</taxon>
        <taxon>ecological metagenomes</taxon>
    </lineage>
</organism>
<keyword evidence="1" id="KW-1133">Transmembrane helix</keyword>
<reference evidence="2" key="1">
    <citation type="submission" date="2019-08" db="EMBL/GenBank/DDBJ databases">
        <authorList>
            <person name="Kucharzyk K."/>
            <person name="Murdoch R.W."/>
            <person name="Higgins S."/>
            <person name="Loffler F."/>
        </authorList>
    </citation>
    <scope>NUCLEOTIDE SEQUENCE</scope>
</reference>
<dbReference type="EMBL" id="VSSQ01065431">
    <property type="protein sequence ID" value="MPN18150.1"/>
    <property type="molecule type" value="Genomic_DNA"/>
</dbReference>
<dbReference type="AlphaFoldDB" id="A0A645FWW0"/>
<keyword evidence="1" id="KW-0812">Transmembrane</keyword>
<sequence>MVDHTDLKESYIPFIMEFPDALKPEILLSRLVLIAFNSLLNAFLTKFQILLVRFRNSVPNADQSPFNNDVVIFKALIITFNAI</sequence>
<protein>
    <submittedName>
        <fullName evidence="2">Uncharacterized protein</fullName>
    </submittedName>
</protein>
<accession>A0A645FWW0</accession>
<feature type="transmembrane region" description="Helical" evidence="1">
    <location>
        <begin position="26"/>
        <end position="45"/>
    </location>
</feature>
<gene>
    <name evidence="2" type="ORF">SDC9_165508</name>
</gene>
<name>A0A645FWW0_9ZZZZ</name>
<evidence type="ECO:0000313" key="2">
    <source>
        <dbReference type="EMBL" id="MPN18150.1"/>
    </source>
</evidence>